<dbReference type="eggNOG" id="ENOG502SSUB">
    <property type="taxonomic scope" value="Eukaryota"/>
</dbReference>
<evidence type="ECO:0000313" key="3">
    <source>
        <dbReference type="EMBL" id="EPT05824.1"/>
    </source>
</evidence>
<dbReference type="Proteomes" id="UP000015241">
    <property type="component" value="Unassembled WGS sequence"/>
</dbReference>
<sequence>MLVKARGTPAASKGRARKGVPSFNTNPASYDRTDPFAALNALRTLLAALPARLGGCAYKLAPDEHRLALHLLTLVEPFVGLAPQRRTLTRQPTEILDAIVFHLDARRDLLSLALACKRLHAVVFPRHYEYRLVRCKISRIAVWSHLAVHRGLARNVRRLEVMDERSSEPELVPSDILSTDSDLESTDDELSMHDKQARMLASALTKMTALASFTWSCSHSPIEIDHIWPTLLKCQTLQDVQINDNLVFAPVELSAAEGQQEGKGKNKKRQYILPALKKISLQSTKYTYGASRYPEMTRISGMLTNCPVLESLIIAYHPRRAAGFHLPAADDFLLCARWSTLRSLVLTNLRCSSIAGADAIASFLSAHGQLESLHLDVSFGTARAPLCLHDDTLPRLKELKANRDVTSAILACPVLSSECCRPLETLKGLKLSGLGGNAFLTNLRAYGQTVRRVELLSYTDIDEVRKLAEAAPQLTWLDVGKRIDVHGGASAAMGVDRAGRPAPAITTNFTEWANTLAILPQLGTFHGVRFFYEVAPSVLAAPVHASSSGPPLHGATIPSAPSERTRLPVTPSDRSRMRKNEEVAATFAWKCPKLRRMDHWEEGAGRVVILSRDGDKVRYEVRRVRA</sequence>
<dbReference type="AlphaFoldDB" id="S8ESD0"/>
<gene>
    <name evidence="3" type="ORF">FOMPIDRAFT_1155634</name>
</gene>
<dbReference type="STRING" id="743788.S8ESD0"/>
<organism evidence="3 4">
    <name type="scientific">Fomitopsis schrenkii</name>
    <name type="common">Brown rot fungus</name>
    <dbReference type="NCBI Taxonomy" id="2126942"/>
    <lineage>
        <taxon>Eukaryota</taxon>
        <taxon>Fungi</taxon>
        <taxon>Dikarya</taxon>
        <taxon>Basidiomycota</taxon>
        <taxon>Agaricomycotina</taxon>
        <taxon>Agaricomycetes</taxon>
        <taxon>Polyporales</taxon>
        <taxon>Fomitopsis</taxon>
    </lineage>
</organism>
<protein>
    <recommendedName>
        <fullName evidence="2">F-box domain-containing protein</fullName>
    </recommendedName>
</protein>
<dbReference type="PROSITE" id="PS50181">
    <property type="entry name" value="FBOX"/>
    <property type="match status" value="1"/>
</dbReference>
<dbReference type="InterPro" id="IPR001810">
    <property type="entry name" value="F-box_dom"/>
</dbReference>
<dbReference type="EMBL" id="KE504123">
    <property type="protein sequence ID" value="EPT05824.1"/>
    <property type="molecule type" value="Genomic_DNA"/>
</dbReference>
<dbReference type="InterPro" id="IPR032675">
    <property type="entry name" value="LRR_dom_sf"/>
</dbReference>
<dbReference type="HOGENOM" id="CLU_020218_0_0_1"/>
<dbReference type="SUPFAM" id="SSF52047">
    <property type="entry name" value="RNI-like"/>
    <property type="match status" value="1"/>
</dbReference>
<dbReference type="Gene3D" id="3.80.10.10">
    <property type="entry name" value="Ribonuclease Inhibitor"/>
    <property type="match status" value="1"/>
</dbReference>
<evidence type="ECO:0000256" key="1">
    <source>
        <dbReference type="SAM" id="MobiDB-lite"/>
    </source>
</evidence>
<keyword evidence="4" id="KW-1185">Reference proteome</keyword>
<feature type="domain" description="F-box" evidence="2">
    <location>
        <begin position="85"/>
        <end position="133"/>
    </location>
</feature>
<feature type="region of interest" description="Disordered" evidence="1">
    <location>
        <begin position="1"/>
        <end position="27"/>
    </location>
</feature>
<evidence type="ECO:0000313" key="4">
    <source>
        <dbReference type="Proteomes" id="UP000015241"/>
    </source>
</evidence>
<name>S8ESD0_FOMSC</name>
<reference evidence="3 4" key="1">
    <citation type="journal article" date="2012" name="Science">
        <title>The Paleozoic origin of enzymatic lignin decomposition reconstructed from 31 fungal genomes.</title>
        <authorList>
            <person name="Floudas D."/>
            <person name="Binder M."/>
            <person name="Riley R."/>
            <person name="Barry K."/>
            <person name="Blanchette R.A."/>
            <person name="Henrissat B."/>
            <person name="Martinez A.T."/>
            <person name="Otillar R."/>
            <person name="Spatafora J.W."/>
            <person name="Yadav J.S."/>
            <person name="Aerts A."/>
            <person name="Benoit I."/>
            <person name="Boyd A."/>
            <person name="Carlson A."/>
            <person name="Copeland A."/>
            <person name="Coutinho P.M."/>
            <person name="de Vries R.P."/>
            <person name="Ferreira P."/>
            <person name="Findley K."/>
            <person name="Foster B."/>
            <person name="Gaskell J."/>
            <person name="Glotzer D."/>
            <person name="Gorecki P."/>
            <person name="Heitman J."/>
            <person name="Hesse C."/>
            <person name="Hori C."/>
            <person name="Igarashi K."/>
            <person name="Jurgens J.A."/>
            <person name="Kallen N."/>
            <person name="Kersten P."/>
            <person name="Kohler A."/>
            <person name="Kuees U."/>
            <person name="Kumar T.K.A."/>
            <person name="Kuo A."/>
            <person name="LaButti K."/>
            <person name="Larrondo L.F."/>
            <person name="Lindquist E."/>
            <person name="Ling A."/>
            <person name="Lombard V."/>
            <person name="Lucas S."/>
            <person name="Lundell T."/>
            <person name="Martin R."/>
            <person name="McLaughlin D.J."/>
            <person name="Morgenstern I."/>
            <person name="Morin E."/>
            <person name="Murat C."/>
            <person name="Nagy L.G."/>
            <person name="Nolan M."/>
            <person name="Ohm R.A."/>
            <person name="Patyshakuliyeva A."/>
            <person name="Rokas A."/>
            <person name="Ruiz-Duenas F.J."/>
            <person name="Sabat G."/>
            <person name="Salamov A."/>
            <person name="Samejima M."/>
            <person name="Schmutz J."/>
            <person name="Slot J.C."/>
            <person name="St John F."/>
            <person name="Stenlid J."/>
            <person name="Sun H."/>
            <person name="Sun S."/>
            <person name="Syed K."/>
            <person name="Tsang A."/>
            <person name="Wiebenga A."/>
            <person name="Young D."/>
            <person name="Pisabarro A."/>
            <person name="Eastwood D.C."/>
            <person name="Martin F."/>
            <person name="Cullen D."/>
            <person name="Grigoriev I.V."/>
            <person name="Hibbett D.S."/>
        </authorList>
    </citation>
    <scope>NUCLEOTIDE SEQUENCE</scope>
    <source>
        <strain evidence="4">FP-58527</strain>
    </source>
</reference>
<feature type="region of interest" description="Disordered" evidence="1">
    <location>
        <begin position="548"/>
        <end position="578"/>
    </location>
</feature>
<dbReference type="OrthoDB" id="3270296at2759"/>
<accession>S8ESD0</accession>
<dbReference type="InParanoid" id="S8ESD0"/>
<proteinExistence type="predicted"/>
<evidence type="ECO:0000259" key="2">
    <source>
        <dbReference type="PROSITE" id="PS50181"/>
    </source>
</evidence>
<dbReference type="CDD" id="cd09917">
    <property type="entry name" value="F-box_SF"/>
    <property type="match status" value="1"/>
</dbReference>